<evidence type="ECO:0000259" key="1">
    <source>
        <dbReference type="Pfam" id="PF09949"/>
    </source>
</evidence>
<protein>
    <submittedName>
        <fullName evidence="2">Phosphatase domain-containing protein</fullName>
    </submittedName>
</protein>
<comment type="caution">
    <text evidence="2">The sequence shown here is derived from an EMBL/GenBank/DDBJ whole genome shotgun (WGS) entry which is preliminary data.</text>
</comment>
<dbReference type="EMBL" id="JBHSUA010000002">
    <property type="protein sequence ID" value="MFC6395414.1"/>
    <property type="molecule type" value="Genomic_DNA"/>
</dbReference>
<proteinExistence type="predicted"/>
<organism evidence="2 3">
    <name type="scientific">Luteococcus sanguinis</name>
    <dbReference type="NCBI Taxonomy" id="174038"/>
    <lineage>
        <taxon>Bacteria</taxon>
        <taxon>Bacillati</taxon>
        <taxon>Actinomycetota</taxon>
        <taxon>Actinomycetes</taxon>
        <taxon>Propionibacteriales</taxon>
        <taxon>Propionibacteriaceae</taxon>
        <taxon>Luteococcus</taxon>
    </lineage>
</organism>
<dbReference type="Pfam" id="PF09949">
    <property type="entry name" value="APP1_cat"/>
    <property type="match status" value="1"/>
</dbReference>
<sequence>MTTTNSLVQALLDGHTNADQEHEVLAVIEAMPGAELNELLDDETAERLMDSMDNRLFGPDNHARLVQVLERRRPELDLHALAAIVRALQSGRTGIEDEHRIADIICHLQGSELTKFKNIVSLRKDQHDLEGLVYIAIDDKDVRQRILDHIAEQAASVPRTEAKVLSDIDDTVFCKLHDKRYPKGIVYPGALAFQEALDLEPDDQPISMGDITFVTARPGDVFGLIAHHSRESLNKAGVADLTMLSGSLFSLRSLDAMAGKKVANIEHYVELFPEHHMIFMGDSGQGDVKVGERILERFGDVVRGVFIHDVVDTTDDKRAEWAAKRIWFHDTYVGAAAKALELGLLSAEGLRTVIDEATQELGQIQFEDDEQRQWMQDLFARDTAMAERSLATRLPR</sequence>
<dbReference type="InterPro" id="IPR019236">
    <property type="entry name" value="APP1_cat"/>
</dbReference>
<dbReference type="Proteomes" id="UP001596266">
    <property type="component" value="Unassembled WGS sequence"/>
</dbReference>
<evidence type="ECO:0000313" key="2">
    <source>
        <dbReference type="EMBL" id="MFC6395414.1"/>
    </source>
</evidence>
<keyword evidence="3" id="KW-1185">Reference proteome</keyword>
<reference evidence="3" key="1">
    <citation type="journal article" date="2019" name="Int. J. Syst. Evol. Microbiol.">
        <title>The Global Catalogue of Microorganisms (GCM) 10K type strain sequencing project: providing services to taxonomists for standard genome sequencing and annotation.</title>
        <authorList>
            <consortium name="The Broad Institute Genomics Platform"/>
            <consortium name="The Broad Institute Genome Sequencing Center for Infectious Disease"/>
            <person name="Wu L."/>
            <person name="Ma J."/>
        </authorList>
    </citation>
    <scope>NUCLEOTIDE SEQUENCE [LARGE SCALE GENOMIC DNA]</scope>
    <source>
        <strain evidence="3">CGMCC 1.15277</strain>
    </source>
</reference>
<name>A0ABW1WW41_9ACTN</name>
<evidence type="ECO:0000313" key="3">
    <source>
        <dbReference type="Proteomes" id="UP001596266"/>
    </source>
</evidence>
<dbReference type="RefSeq" id="WP_343886657.1">
    <property type="nucleotide sequence ID" value="NZ_BAAAKI010000017.1"/>
</dbReference>
<dbReference type="PANTHER" id="PTHR40861:SF1">
    <property type="entry name" value="PHOSPHATIDATE PHOSPHATASE APP1 CATALYTIC DOMAIN-CONTAINING PROTEIN"/>
    <property type="match status" value="1"/>
</dbReference>
<feature type="domain" description="Phosphatidate phosphatase APP1 catalytic" evidence="1">
    <location>
        <begin position="212"/>
        <end position="308"/>
    </location>
</feature>
<accession>A0ABW1WW41</accession>
<gene>
    <name evidence="2" type="ORF">ACFP57_00185</name>
</gene>
<dbReference type="PANTHER" id="PTHR40861">
    <property type="entry name" value="DUF2183 DOMAIN-CONTAINING PROTEIN"/>
    <property type="match status" value="1"/>
</dbReference>